<proteinExistence type="predicted"/>
<comment type="caution">
    <text evidence="1">The sequence shown here is derived from an EMBL/GenBank/DDBJ whole genome shotgun (WGS) entry which is preliminary data.</text>
</comment>
<gene>
    <name evidence="1" type="ORF">I4I81_12555</name>
</gene>
<protein>
    <submittedName>
        <fullName evidence="1">Uncharacterized protein</fullName>
    </submittedName>
</protein>
<evidence type="ECO:0000313" key="1">
    <source>
        <dbReference type="EMBL" id="MBW0135082.1"/>
    </source>
</evidence>
<organism evidence="1 2">
    <name type="scientific">Pseudonocardia abyssalis</name>
    <dbReference type="NCBI Taxonomy" id="2792008"/>
    <lineage>
        <taxon>Bacteria</taxon>
        <taxon>Bacillati</taxon>
        <taxon>Actinomycetota</taxon>
        <taxon>Actinomycetes</taxon>
        <taxon>Pseudonocardiales</taxon>
        <taxon>Pseudonocardiaceae</taxon>
        <taxon>Pseudonocardia</taxon>
    </lineage>
</organism>
<accession>A0ABS6US50</accession>
<evidence type="ECO:0000313" key="2">
    <source>
        <dbReference type="Proteomes" id="UP000694287"/>
    </source>
</evidence>
<sequence length="117" mass="12006">MTSYDALAPGADAECPDARGPGCVPGLDPQKIALLAQRSARLNAVLEAGAQQYGFTVARPRITSLCGTGTDGLGRDLQGLADPDPFHPIGIGSLRLAASVARLVDRVPTVRPVEAGS</sequence>
<name>A0ABS6US50_9PSEU</name>
<dbReference type="EMBL" id="JADQDK010000001">
    <property type="protein sequence ID" value="MBW0135082.1"/>
    <property type="molecule type" value="Genomic_DNA"/>
</dbReference>
<reference evidence="1 2" key="1">
    <citation type="submission" date="2020-11" db="EMBL/GenBank/DDBJ databases">
        <title>Pseudonocardia abyssalis sp. nov. and Pseudonocardia oceani sp. nov., description and phylogenomic analysis of two novel actinomycetes isolated from the deep Southern Ocean.</title>
        <authorList>
            <person name="Parra J."/>
        </authorList>
    </citation>
    <scope>NUCLEOTIDE SEQUENCE [LARGE SCALE GENOMIC DNA]</scope>
    <source>
        <strain evidence="1 2">KRD-168</strain>
    </source>
</reference>
<dbReference type="RefSeq" id="WP_218604121.1">
    <property type="nucleotide sequence ID" value="NZ_JADQDJ010000190.1"/>
</dbReference>
<dbReference type="Proteomes" id="UP000694287">
    <property type="component" value="Unassembled WGS sequence"/>
</dbReference>
<keyword evidence="2" id="KW-1185">Reference proteome</keyword>